<reference evidence="10 11" key="3">
    <citation type="journal article" date="2010" name="BMC Genomics">
        <title>Transcriptome sequencing and comparative analysis of cucumber flowers with different sex types.</title>
        <authorList>
            <person name="Guo S."/>
            <person name="Zheng Y."/>
            <person name="Joung J.G."/>
            <person name="Liu S."/>
            <person name="Zhang Z."/>
            <person name="Crasta O.R."/>
            <person name="Sobral B.W."/>
            <person name="Xu Y."/>
            <person name="Huang S."/>
            <person name="Fei Z."/>
        </authorList>
    </citation>
    <scope>NUCLEOTIDE SEQUENCE [LARGE SCALE GENOMIC DNA]</scope>
    <source>
        <strain evidence="11">cv. 9930</strain>
    </source>
</reference>
<dbReference type="Gramene" id="KGN46736">
    <property type="protein sequence ID" value="KGN46736"/>
    <property type="gene ID" value="Csa_6G127480"/>
</dbReference>
<dbReference type="InterPro" id="IPR008271">
    <property type="entry name" value="Ser/Thr_kinase_AS"/>
</dbReference>
<keyword evidence="11" id="KW-1185">Reference proteome</keyword>
<feature type="compositionally biased region" description="Low complexity" evidence="8">
    <location>
        <begin position="579"/>
        <end position="590"/>
    </location>
</feature>
<dbReference type="STRING" id="3659.A0A0A0KG57"/>
<protein>
    <recommendedName>
        <fullName evidence="9">Protein kinase domain-containing protein</fullName>
    </recommendedName>
</protein>
<dbReference type="EMBL" id="CM002927">
    <property type="protein sequence ID" value="KGN46736.1"/>
    <property type="molecule type" value="Genomic_DNA"/>
</dbReference>
<dbReference type="GO" id="GO:0005524">
    <property type="term" value="F:ATP binding"/>
    <property type="evidence" value="ECO:0007669"/>
    <property type="project" value="UniProtKB-UniRule"/>
</dbReference>
<evidence type="ECO:0000256" key="1">
    <source>
        <dbReference type="ARBA" id="ARBA00006485"/>
    </source>
</evidence>
<dbReference type="FunFam" id="1.10.510.10:FF:000043">
    <property type="entry name" value="probable serine/threonine-protein kinase At1g54610"/>
    <property type="match status" value="1"/>
</dbReference>
<dbReference type="FunFam" id="3.30.200.20:FF:000021">
    <property type="entry name" value="probable serine/threonine-protein kinase At1g54610"/>
    <property type="match status" value="1"/>
</dbReference>
<dbReference type="PROSITE" id="PS50011">
    <property type="entry name" value="PROTEIN_KINASE_DOM"/>
    <property type="match status" value="1"/>
</dbReference>
<dbReference type="AlphaFoldDB" id="A0A0A0KG57"/>
<keyword evidence="5" id="KW-0418">Kinase</keyword>
<keyword evidence="3" id="KW-0808">Transferase</keyword>
<dbReference type="Gene3D" id="1.10.510.10">
    <property type="entry name" value="Transferase(Phosphotransferase) domain 1"/>
    <property type="match status" value="1"/>
</dbReference>
<feature type="region of interest" description="Disordered" evidence="8">
    <location>
        <begin position="420"/>
        <end position="439"/>
    </location>
</feature>
<evidence type="ECO:0000313" key="11">
    <source>
        <dbReference type="Proteomes" id="UP000029981"/>
    </source>
</evidence>
<comment type="similarity">
    <text evidence="1">Belongs to the protein kinase superfamily. CMGC Ser/Thr protein kinase family. CDC2/CDKX subfamily.</text>
</comment>
<feature type="region of interest" description="Disordered" evidence="8">
    <location>
        <begin position="513"/>
        <end position="544"/>
    </location>
</feature>
<evidence type="ECO:0000256" key="5">
    <source>
        <dbReference type="ARBA" id="ARBA00022777"/>
    </source>
</evidence>
<evidence type="ECO:0000256" key="7">
    <source>
        <dbReference type="PROSITE-ProRule" id="PRU10141"/>
    </source>
</evidence>
<keyword evidence="6 7" id="KW-0067">ATP-binding</keyword>
<feature type="region of interest" description="Disordered" evidence="8">
    <location>
        <begin position="14"/>
        <end position="46"/>
    </location>
</feature>
<gene>
    <name evidence="10" type="ORF">Csa_6G127480</name>
</gene>
<dbReference type="Pfam" id="PF00069">
    <property type="entry name" value="Pkinase"/>
    <property type="match status" value="1"/>
</dbReference>
<evidence type="ECO:0000259" key="9">
    <source>
        <dbReference type="PROSITE" id="PS50011"/>
    </source>
</evidence>
<keyword evidence="2" id="KW-0723">Serine/threonine-protein kinase</keyword>
<dbReference type="InterPro" id="IPR000719">
    <property type="entry name" value="Prot_kinase_dom"/>
</dbReference>
<evidence type="ECO:0000256" key="2">
    <source>
        <dbReference type="ARBA" id="ARBA00022527"/>
    </source>
</evidence>
<dbReference type="GO" id="GO:0008353">
    <property type="term" value="F:RNA polymerase II CTD heptapeptide repeat kinase activity"/>
    <property type="evidence" value="ECO:0000318"/>
    <property type="project" value="GO_Central"/>
</dbReference>
<dbReference type="PROSITE" id="PS00107">
    <property type="entry name" value="PROTEIN_KINASE_ATP"/>
    <property type="match status" value="1"/>
</dbReference>
<name>A0A0A0KG57_CUCSA</name>
<dbReference type="InterPro" id="IPR050108">
    <property type="entry name" value="CDK"/>
</dbReference>
<evidence type="ECO:0000256" key="8">
    <source>
        <dbReference type="SAM" id="MobiDB-lite"/>
    </source>
</evidence>
<dbReference type="SMART" id="SM00220">
    <property type="entry name" value="S_TKc"/>
    <property type="match status" value="1"/>
</dbReference>
<dbReference type="Proteomes" id="UP000029981">
    <property type="component" value="Chromosome 6"/>
</dbReference>
<reference evidence="10 11" key="1">
    <citation type="journal article" date="2009" name="Nat. Genet.">
        <title>The genome of the cucumber, Cucumis sativus L.</title>
        <authorList>
            <person name="Huang S."/>
            <person name="Li R."/>
            <person name="Zhang Z."/>
            <person name="Li L."/>
            <person name="Gu X."/>
            <person name="Fan W."/>
            <person name="Lucas W.J."/>
            <person name="Wang X."/>
            <person name="Xie B."/>
            <person name="Ni P."/>
            <person name="Ren Y."/>
            <person name="Zhu H."/>
            <person name="Li J."/>
            <person name="Lin K."/>
            <person name="Jin W."/>
            <person name="Fei Z."/>
            <person name="Li G."/>
            <person name="Staub J."/>
            <person name="Kilian A."/>
            <person name="van der Vossen E.A."/>
            <person name="Wu Y."/>
            <person name="Guo J."/>
            <person name="He J."/>
            <person name="Jia Z."/>
            <person name="Ren Y."/>
            <person name="Tian G."/>
            <person name="Lu Y."/>
            <person name="Ruan J."/>
            <person name="Qian W."/>
            <person name="Wang M."/>
            <person name="Huang Q."/>
            <person name="Li B."/>
            <person name="Xuan Z."/>
            <person name="Cao J."/>
            <person name="Asan"/>
            <person name="Wu Z."/>
            <person name="Zhang J."/>
            <person name="Cai Q."/>
            <person name="Bai Y."/>
            <person name="Zhao B."/>
            <person name="Han Y."/>
            <person name="Li Y."/>
            <person name="Li X."/>
            <person name="Wang S."/>
            <person name="Shi Q."/>
            <person name="Liu S."/>
            <person name="Cho W.K."/>
            <person name="Kim J.Y."/>
            <person name="Xu Y."/>
            <person name="Heller-Uszynska K."/>
            <person name="Miao H."/>
            <person name="Cheng Z."/>
            <person name="Zhang S."/>
            <person name="Wu J."/>
            <person name="Yang Y."/>
            <person name="Kang H."/>
            <person name="Li M."/>
            <person name="Liang H."/>
            <person name="Ren X."/>
            <person name="Shi Z."/>
            <person name="Wen M."/>
            <person name="Jian M."/>
            <person name="Yang H."/>
            <person name="Zhang G."/>
            <person name="Yang Z."/>
            <person name="Chen R."/>
            <person name="Liu S."/>
            <person name="Li J."/>
            <person name="Ma L."/>
            <person name="Liu H."/>
            <person name="Zhou Y."/>
            <person name="Zhao J."/>
            <person name="Fang X."/>
            <person name="Li G."/>
            <person name="Fang L."/>
            <person name="Li Y."/>
            <person name="Liu D."/>
            <person name="Zheng H."/>
            <person name="Zhang Y."/>
            <person name="Qin N."/>
            <person name="Li Z."/>
            <person name="Yang G."/>
            <person name="Yang S."/>
            <person name="Bolund L."/>
            <person name="Kristiansen K."/>
            <person name="Zheng H."/>
            <person name="Li S."/>
            <person name="Zhang X."/>
            <person name="Yang H."/>
            <person name="Wang J."/>
            <person name="Sun R."/>
            <person name="Zhang B."/>
            <person name="Jiang S."/>
            <person name="Wang J."/>
            <person name="Du Y."/>
            <person name="Li S."/>
        </authorList>
    </citation>
    <scope>NUCLEOTIDE SEQUENCE [LARGE SCALE GENOMIC DNA]</scope>
    <source>
        <strain evidence="11">cv. 9930</strain>
    </source>
</reference>
<evidence type="ECO:0000256" key="3">
    <source>
        <dbReference type="ARBA" id="ARBA00022679"/>
    </source>
</evidence>
<dbReference type="GO" id="GO:0032968">
    <property type="term" value="P:positive regulation of transcription elongation by RNA polymerase II"/>
    <property type="evidence" value="ECO:0000318"/>
    <property type="project" value="GO_Central"/>
</dbReference>
<keyword evidence="4 7" id="KW-0547">Nucleotide-binding</keyword>
<reference evidence="10 11" key="4">
    <citation type="journal article" date="2011" name="BMC Genomics">
        <title>RNA-Seq improves annotation of protein-coding genes in the cucumber genome.</title>
        <authorList>
            <person name="Li Z."/>
            <person name="Zhang Z."/>
            <person name="Yan P."/>
            <person name="Huang S."/>
            <person name="Fei Z."/>
            <person name="Lin K."/>
        </authorList>
    </citation>
    <scope>NUCLEOTIDE SEQUENCE [LARGE SCALE GENOMIC DNA]</scope>
    <source>
        <strain evidence="11">cv. 9930</strain>
    </source>
</reference>
<evidence type="ECO:0000313" key="10">
    <source>
        <dbReference type="EMBL" id="KGN46736.1"/>
    </source>
</evidence>
<organism evidence="10 11">
    <name type="scientific">Cucumis sativus</name>
    <name type="common">Cucumber</name>
    <dbReference type="NCBI Taxonomy" id="3659"/>
    <lineage>
        <taxon>Eukaryota</taxon>
        <taxon>Viridiplantae</taxon>
        <taxon>Streptophyta</taxon>
        <taxon>Embryophyta</taxon>
        <taxon>Tracheophyta</taxon>
        <taxon>Spermatophyta</taxon>
        <taxon>Magnoliopsida</taxon>
        <taxon>eudicotyledons</taxon>
        <taxon>Gunneridae</taxon>
        <taxon>Pentapetalae</taxon>
        <taxon>rosids</taxon>
        <taxon>fabids</taxon>
        <taxon>Cucurbitales</taxon>
        <taxon>Cucurbitaceae</taxon>
        <taxon>Benincaseae</taxon>
        <taxon>Cucumis</taxon>
    </lineage>
</organism>
<proteinExistence type="inferred from homology"/>
<evidence type="ECO:0000256" key="6">
    <source>
        <dbReference type="ARBA" id="ARBA00022840"/>
    </source>
</evidence>
<dbReference type="OrthoDB" id="28397at2759"/>
<evidence type="ECO:0000256" key="4">
    <source>
        <dbReference type="ARBA" id="ARBA00022741"/>
    </source>
</evidence>
<dbReference type="PANTHER" id="PTHR24056:SF380">
    <property type="entry name" value="PROTEIN KINASE DOMAIN-CONTAINING PROTEIN"/>
    <property type="match status" value="1"/>
</dbReference>
<dbReference type="InterPro" id="IPR017441">
    <property type="entry name" value="Protein_kinase_ATP_BS"/>
</dbReference>
<feature type="region of interest" description="Disordered" evidence="8">
    <location>
        <begin position="565"/>
        <end position="591"/>
    </location>
</feature>
<dbReference type="CDD" id="cd07840">
    <property type="entry name" value="STKc_CDK9_like"/>
    <property type="match status" value="1"/>
</dbReference>
<dbReference type="InterPro" id="IPR011009">
    <property type="entry name" value="Kinase-like_dom_sf"/>
</dbReference>
<dbReference type="GO" id="GO:0005634">
    <property type="term" value="C:nucleus"/>
    <property type="evidence" value="ECO:0000318"/>
    <property type="project" value="GO_Central"/>
</dbReference>
<dbReference type="Gene3D" id="3.30.200.20">
    <property type="entry name" value="Phosphorylase Kinase, domain 1"/>
    <property type="match status" value="1"/>
</dbReference>
<feature type="binding site" evidence="7">
    <location>
        <position position="165"/>
    </location>
    <ligand>
        <name>ATP</name>
        <dbReference type="ChEBI" id="CHEBI:30616"/>
    </ligand>
</feature>
<dbReference type="PANTHER" id="PTHR24056">
    <property type="entry name" value="CELL DIVISION PROTEIN KINASE"/>
    <property type="match status" value="1"/>
</dbReference>
<dbReference type="PROSITE" id="PS00108">
    <property type="entry name" value="PROTEIN_KINASE_ST"/>
    <property type="match status" value="1"/>
</dbReference>
<dbReference type="SUPFAM" id="SSF56112">
    <property type="entry name" value="Protein kinase-like (PK-like)"/>
    <property type="match status" value="1"/>
</dbReference>
<dbReference type="eggNOG" id="KOG0600">
    <property type="taxonomic scope" value="Eukaryota"/>
</dbReference>
<dbReference type="KEGG" id="csv:101207580"/>
<dbReference type="GO" id="GO:0000307">
    <property type="term" value="C:cyclin-dependent protein kinase holoenzyme complex"/>
    <property type="evidence" value="ECO:0000318"/>
    <property type="project" value="GO_Central"/>
</dbReference>
<reference evidence="10 11" key="2">
    <citation type="journal article" date="2009" name="PLoS ONE">
        <title>An integrated genetic and cytogenetic map of the cucumber genome.</title>
        <authorList>
            <person name="Ren Y."/>
            <person name="Zhang Z."/>
            <person name="Liu J."/>
            <person name="Staub J.E."/>
            <person name="Han Y."/>
            <person name="Cheng Z."/>
            <person name="Li X."/>
            <person name="Lu J."/>
            <person name="Miao H."/>
            <person name="Kang H."/>
            <person name="Xie B."/>
            <person name="Gu X."/>
            <person name="Wang X."/>
            <person name="Du Y."/>
            <person name="Jin W."/>
            <person name="Huang S."/>
        </authorList>
    </citation>
    <scope>NUCLEOTIDE SEQUENCE [LARGE SCALE GENOMIC DNA]</scope>
    <source>
        <strain evidence="11">cv. 9930</strain>
    </source>
</reference>
<sequence>MGCICSKVLADECSDNEHDSSKRPHSSMKHLSELKIPRAGSPNSSQVWEKDRLDCSDVTVMLFDTKPNGSLRSYNKPPNEKKKTDVLDVTFINHPRMRKIPNAIEAEQVAAGWPSWLAVVAGEAIKGWLPKRASNFVKLDKIGQGTYSSVYKARDIIQDKVVALKRIRFDNQDAESIKFMAREILVLRRLDHPNIVKLEGLITSQTSCTMYLVFEYMEHDLTGLTSRPGASFTEPQMKCYMKQLLSGLDHCHSNGVLHRDIKGSNLLIDNNGILKIADFGLAVFFDSQSAVPMTSRVITLWYRPPELLLGASKYGVEVDLWSAGCILGELYSGKPILPGKTEVEQLHKIYKLCGSPSKDYWKKLHLKHSTSMKPPQSYERCLRERYNDIPHSAVDLMDTLLSIDPAGRGTAASALDSEFFTTRPLPSDPSSLPKYPPSKEINTKLREEEARRQQGVGGGRSQIVYQEAKGMKQSRVVPAAKTSADQLVISLLRKRSRWSAKYRNETCSYGLVSKRNSNSGPITTHGPRYTNSKKEPKNASISSECLTSSGSMEFVSYKYFSERSNGVSRPESMSEDKNLPPLSSSGGVSSIKKMNKEDQVDMKKVANSCHLEESKASALIVG</sequence>
<feature type="domain" description="Protein kinase" evidence="9">
    <location>
        <begin position="136"/>
        <end position="420"/>
    </location>
</feature>
<accession>A0A0A0KG57</accession>